<comment type="caution">
    <text evidence="2">The sequence shown here is derived from an EMBL/GenBank/DDBJ whole genome shotgun (WGS) entry which is preliminary data.</text>
</comment>
<dbReference type="InterPro" id="IPR014567">
    <property type="entry name" value="UCP031900"/>
</dbReference>
<protein>
    <recommendedName>
        <fullName evidence="1">Phytase-like domain-containing protein</fullName>
    </recommendedName>
</protein>
<reference evidence="2" key="1">
    <citation type="journal article" date="2014" name="Int. J. Syst. Evol. Microbiol.">
        <title>Complete genome sequence of Corynebacterium casei LMG S-19264T (=DSM 44701T), isolated from a smear-ripened cheese.</title>
        <authorList>
            <consortium name="US DOE Joint Genome Institute (JGI-PGF)"/>
            <person name="Walter F."/>
            <person name="Albersmeier A."/>
            <person name="Kalinowski J."/>
            <person name="Ruckert C."/>
        </authorList>
    </citation>
    <scope>NUCLEOTIDE SEQUENCE</scope>
    <source>
        <strain evidence="2">CGMCC 1.15254</strain>
    </source>
</reference>
<dbReference type="Pfam" id="PF13449">
    <property type="entry name" value="Phytase-like"/>
    <property type="match status" value="1"/>
</dbReference>
<dbReference type="InterPro" id="IPR027372">
    <property type="entry name" value="Phytase-like_dom"/>
</dbReference>
<dbReference type="PIRSF" id="PIRSF031900">
    <property type="entry name" value="UCP031900"/>
    <property type="match status" value="1"/>
</dbReference>
<dbReference type="AlphaFoldDB" id="A0A917BU72"/>
<sequence>MRYILFFMLVWAIPAVAEPVKVWKKEVPFAPFQTDHIKLLSVTQLEADSRAFGGLSALLKKEGQLLAVSDRAHLFQFNPDMSLVDIVPLLEKNDDELDGDHRIDAESLADAGDGLIYVSFERDDRIVPYNLAGYVMGKELPLPKEVYDLPFNDGLEAIEVSSDGRLVIVAEGPKDVPATFLWVQDPAKTWQAYKLPLSDGFRPTGLTRLPDDERMVLLERFYRPLQGVAIRLSVLNVETGQREKVLATLRSPTPLDNFEGIIAEKNEKGETILSLISDDNYSPLQRTLLMKLLLLR</sequence>
<dbReference type="Proteomes" id="UP000632498">
    <property type="component" value="Unassembled WGS sequence"/>
</dbReference>
<keyword evidence="3" id="KW-1185">Reference proteome</keyword>
<organism evidence="2 3">
    <name type="scientific">Terasakiella brassicae</name>
    <dbReference type="NCBI Taxonomy" id="1634917"/>
    <lineage>
        <taxon>Bacteria</taxon>
        <taxon>Pseudomonadati</taxon>
        <taxon>Pseudomonadota</taxon>
        <taxon>Alphaproteobacteria</taxon>
        <taxon>Rhodospirillales</taxon>
        <taxon>Terasakiellaceae</taxon>
        <taxon>Terasakiella</taxon>
    </lineage>
</organism>
<evidence type="ECO:0000259" key="1">
    <source>
        <dbReference type="Pfam" id="PF13449"/>
    </source>
</evidence>
<reference evidence="2" key="2">
    <citation type="submission" date="2020-09" db="EMBL/GenBank/DDBJ databases">
        <authorList>
            <person name="Sun Q."/>
            <person name="Zhou Y."/>
        </authorList>
    </citation>
    <scope>NUCLEOTIDE SEQUENCE</scope>
    <source>
        <strain evidence="2">CGMCC 1.15254</strain>
    </source>
</reference>
<feature type="domain" description="Phytase-like" evidence="1">
    <location>
        <begin position="51"/>
        <end position="281"/>
    </location>
</feature>
<gene>
    <name evidence="2" type="ORF">GCM10011332_08030</name>
</gene>
<dbReference type="SUPFAM" id="SSF63829">
    <property type="entry name" value="Calcium-dependent phosphotriesterase"/>
    <property type="match status" value="1"/>
</dbReference>
<name>A0A917BU72_9PROT</name>
<dbReference type="EMBL" id="BMHV01000004">
    <property type="protein sequence ID" value="GGF56984.1"/>
    <property type="molecule type" value="Genomic_DNA"/>
</dbReference>
<accession>A0A917BU72</accession>
<evidence type="ECO:0000313" key="2">
    <source>
        <dbReference type="EMBL" id="GGF56984.1"/>
    </source>
</evidence>
<proteinExistence type="predicted"/>
<evidence type="ECO:0000313" key="3">
    <source>
        <dbReference type="Proteomes" id="UP000632498"/>
    </source>
</evidence>
<dbReference type="RefSeq" id="WP_188661893.1">
    <property type="nucleotide sequence ID" value="NZ_BMHV01000004.1"/>
</dbReference>